<evidence type="ECO:0000256" key="1">
    <source>
        <dbReference type="SAM" id="MobiDB-lite"/>
    </source>
</evidence>
<evidence type="ECO:0000313" key="3">
    <source>
        <dbReference type="Proteomes" id="UP000046395"/>
    </source>
</evidence>
<keyword evidence="2" id="KW-0732">Signal</keyword>
<feature type="region of interest" description="Disordered" evidence="1">
    <location>
        <begin position="106"/>
        <end position="126"/>
    </location>
</feature>
<keyword evidence="3" id="KW-1185">Reference proteome</keyword>
<sequence>MQSTILCAFVVLTAGWQYTSGDSPNAKTSLSDTTVGRTAVERDSSKEKLLAKTAERSPIDAIFEAFRSLSTSYRNGDPALLLQPVHLAIDEVYNAVRTIPHAYAGQTLGGQTKAPRTRRPHVRPRPREYKLINQAEYTAEEEDQPHESNANIQAKKCRPRQRGCQPALDNGHTGGREIPADVLPQGESSYVRPLPVH</sequence>
<reference evidence="4" key="1">
    <citation type="submission" date="2019-12" db="UniProtKB">
        <authorList>
            <consortium name="WormBaseParasite"/>
        </authorList>
    </citation>
    <scope>IDENTIFICATION</scope>
</reference>
<feature type="signal peptide" evidence="2">
    <location>
        <begin position="1"/>
        <end position="21"/>
    </location>
</feature>
<protein>
    <submittedName>
        <fullName evidence="4">Uncharacterized protein</fullName>
    </submittedName>
</protein>
<evidence type="ECO:0000256" key="2">
    <source>
        <dbReference type="SAM" id="SignalP"/>
    </source>
</evidence>
<feature type="compositionally biased region" description="Basic residues" evidence="1">
    <location>
        <begin position="115"/>
        <end position="124"/>
    </location>
</feature>
<dbReference type="AlphaFoldDB" id="A0A5S6QQ38"/>
<organism evidence="3 4">
    <name type="scientific">Trichuris muris</name>
    <name type="common">Mouse whipworm</name>
    <dbReference type="NCBI Taxonomy" id="70415"/>
    <lineage>
        <taxon>Eukaryota</taxon>
        <taxon>Metazoa</taxon>
        <taxon>Ecdysozoa</taxon>
        <taxon>Nematoda</taxon>
        <taxon>Enoplea</taxon>
        <taxon>Dorylaimia</taxon>
        <taxon>Trichinellida</taxon>
        <taxon>Trichuridae</taxon>
        <taxon>Trichuris</taxon>
    </lineage>
</organism>
<dbReference type="Proteomes" id="UP000046395">
    <property type="component" value="Unassembled WGS sequence"/>
</dbReference>
<feature type="region of interest" description="Disordered" evidence="1">
    <location>
        <begin position="138"/>
        <end position="197"/>
    </location>
</feature>
<accession>A0A5S6QQ38</accession>
<proteinExistence type="predicted"/>
<name>A0A5S6QQ38_TRIMR</name>
<feature type="chain" id="PRO_5024379168" evidence="2">
    <location>
        <begin position="22"/>
        <end position="197"/>
    </location>
</feature>
<evidence type="ECO:0000313" key="4">
    <source>
        <dbReference type="WBParaSite" id="TMUE_2000009274.1"/>
    </source>
</evidence>
<dbReference type="WBParaSite" id="TMUE_2000009274.1">
    <property type="protein sequence ID" value="TMUE_2000009274.1"/>
    <property type="gene ID" value="WBGene00287206"/>
</dbReference>